<dbReference type="GO" id="GO:0050649">
    <property type="term" value="F:testosterone 6-beta-hydroxylase activity"/>
    <property type="evidence" value="ECO:0007669"/>
    <property type="project" value="TreeGrafter"/>
</dbReference>
<protein>
    <recommendedName>
        <fullName evidence="3">unspecific monooxygenase</fullName>
        <ecNumber evidence="3">1.14.14.1</ecNumber>
    </recommendedName>
</protein>
<accession>A0A8J6KJ54</accession>
<feature type="non-terminal residue" evidence="10">
    <location>
        <position position="1"/>
    </location>
</feature>
<evidence type="ECO:0000256" key="6">
    <source>
        <dbReference type="ARBA" id="ARBA00023002"/>
    </source>
</evidence>
<evidence type="ECO:0000313" key="11">
    <source>
        <dbReference type="Proteomes" id="UP000710432"/>
    </source>
</evidence>
<dbReference type="EMBL" id="JAATJU010027943">
    <property type="protein sequence ID" value="KAH0500050.1"/>
    <property type="molecule type" value="Genomic_DNA"/>
</dbReference>
<dbReference type="InterPro" id="IPR050705">
    <property type="entry name" value="Cytochrome_P450_3A"/>
</dbReference>
<evidence type="ECO:0000256" key="9">
    <source>
        <dbReference type="ARBA" id="ARBA00047827"/>
    </source>
</evidence>
<evidence type="ECO:0000256" key="2">
    <source>
        <dbReference type="ARBA" id="ARBA00010617"/>
    </source>
</evidence>
<comment type="similarity">
    <text evidence="2">Belongs to the cytochrome P450 family.</text>
</comment>
<dbReference type="GO" id="GO:0016712">
    <property type="term" value="F:oxidoreductase activity, acting on paired donors, with incorporation or reduction of molecular oxygen, reduced flavin or flavoprotein as one donor, and incorporation of one atom of oxygen"/>
    <property type="evidence" value="ECO:0007669"/>
    <property type="project" value="UniProtKB-EC"/>
</dbReference>
<dbReference type="GO" id="GO:0046872">
    <property type="term" value="F:metal ion binding"/>
    <property type="evidence" value="ECO:0007669"/>
    <property type="project" value="UniProtKB-KW"/>
</dbReference>
<evidence type="ECO:0000256" key="1">
    <source>
        <dbReference type="ARBA" id="ARBA00001971"/>
    </source>
</evidence>
<evidence type="ECO:0000256" key="3">
    <source>
        <dbReference type="ARBA" id="ARBA00012109"/>
    </source>
</evidence>
<keyword evidence="7" id="KW-0408">Iron</keyword>
<gene>
    <name evidence="10" type="ORF">LTLLF_202930</name>
</gene>
<comment type="cofactor">
    <cofactor evidence="1">
        <name>heme</name>
        <dbReference type="ChEBI" id="CHEBI:30413"/>
    </cofactor>
</comment>
<evidence type="ECO:0000313" key="10">
    <source>
        <dbReference type="EMBL" id="KAH0500050.1"/>
    </source>
</evidence>
<keyword evidence="4" id="KW-0349">Heme</keyword>
<sequence>FGPVGIMSKAVSSAKDEEWERIRALLSPTFTSGKLKEGFFDPLLMSVVMYELFPFLTPIYEMLNVSRYPKDSIALFKKFVDRMKENRLNSGEKVKSDGLLRGTGFVICWAVNM</sequence>
<comment type="catalytic activity">
    <reaction evidence="9">
        <text>an organic molecule + reduced [NADPH--hemoprotein reductase] + O2 = an alcohol + oxidized [NADPH--hemoprotein reductase] + H2O + H(+)</text>
        <dbReference type="Rhea" id="RHEA:17149"/>
        <dbReference type="Rhea" id="RHEA-COMP:11964"/>
        <dbReference type="Rhea" id="RHEA-COMP:11965"/>
        <dbReference type="ChEBI" id="CHEBI:15377"/>
        <dbReference type="ChEBI" id="CHEBI:15378"/>
        <dbReference type="ChEBI" id="CHEBI:15379"/>
        <dbReference type="ChEBI" id="CHEBI:30879"/>
        <dbReference type="ChEBI" id="CHEBI:57618"/>
        <dbReference type="ChEBI" id="CHEBI:58210"/>
        <dbReference type="ChEBI" id="CHEBI:142491"/>
        <dbReference type="EC" id="1.14.14.1"/>
    </reaction>
</comment>
<dbReference type="GO" id="GO:0008202">
    <property type="term" value="P:steroid metabolic process"/>
    <property type="evidence" value="ECO:0007669"/>
    <property type="project" value="TreeGrafter"/>
</dbReference>
<dbReference type="EC" id="1.14.14.1" evidence="3"/>
<organism evidence="10 11">
    <name type="scientific">Microtus ochrogaster</name>
    <name type="common">Prairie vole</name>
    <dbReference type="NCBI Taxonomy" id="79684"/>
    <lineage>
        <taxon>Eukaryota</taxon>
        <taxon>Metazoa</taxon>
        <taxon>Chordata</taxon>
        <taxon>Craniata</taxon>
        <taxon>Vertebrata</taxon>
        <taxon>Euteleostomi</taxon>
        <taxon>Mammalia</taxon>
        <taxon>Eutheria</taxon>
        <taxon>Euarchontoglires</taxon>
        <taxon>Glires</taxon>
        <taxon>Rodentia</taxon>
        <taxon>Myomorpha</taxon>
        <taxon>Muroidea</taxon>
        <taxon>Cricetidae</taxon>
        <taxon>Arvicolinae</taxon>
        <taxon>Microtus</taxon>
    </lineage>
</organism>
<reference evidence="10" key="1">
    <citation type="submission" date="2020-03" db="EMBL/GenBank/DDBJ databases">
        <title>Studies in the Genomics of Life Span.</title>
        <authorList>
            <person name="Glass D."/>
        </authorList>
    </citation>
    <scope>NUCLEOTIDE SEQUENCE</scope>
    <source>
        <strain evidence="10">LTLLF</strain>
        <tissue evidence="10">Muscle</tissue>
    </source>
</reference>
<comment type="caution">
    <text evidence="10">The sequence shown here is derived from an EMBL/GenBank/DDBJ whole genome shotgun (WGS) entry which is preliminary data.</text>
</comment>
<dbReference type="GO" id="GO:0070989">
    <property type="term" value="P:oxidative demethylation"/>
    <property type="evidence" value="ECO:0007669"/>
    <property type="project" value="TreeGrafter"/>
</dbReference>
<dbReference type="Proteomes" id="UP000710432">
    <property type="component" value="Unassembled WGS sequence"/>
</dbReference>
<evidence type="ECO:0000256" key="4">
    <source>
        <dbReference type="ARBA" id="ARBA00022617"/>
    </source>
</evidence>
<keyword evidence="5" id="KW-0479">Metal-binding</keyword>
<dbReference type="PANTHER" id="PTHR24302:SF49">
    <property type="entry name" value="CYTOCHROME P450 3A-RELATED"/>
    <property type="match status" value="1"/>
</dbReference>
<evidence type="ECO:0000256" key="7">
    <source>
        <dbReference type="ARBA" id="ARBA00023004"/>
    </source>
</evidence>
<dbReference type="PANTHER" id="PTHR24302">
    <property type="entry name" value="CYTOCHROME P450 FAMILY 3"/>
    <property type="match status" value="1"/>
</dbReference>
<dbReference type="AlphaFoldDB" id="A0A8J6KJ54"/>
<keyword evidence="6" id="KW-0560">Oxidoreductase</keyword>
<keyword evidence="8" id="KW-0503">Monooxygenase</keyword>
<proteinExistence type="inferred from homology"/>
<evidence type="ECO:0000256" key="8">
    <source>
        <dbReference type="ARBA" id="ARBA00023033"/>
    </source>
</evidence>
<name>A0A8J6KJ54_MICOH</name>
<evidence type="ECO:0000256" key="5">
    <source>
        <dbReference type="ARBA" id="ARBA00022723"/>
    </source>
</evidence>